<feature type="signal peptide" evidence="1">
    <location>
        <begin position="1"/>
        <end position="20"/>
    </location>
</feature>
<keyword evidence="3" id="KW-1185">Reference proteome</keyword>
<protein>
    <submittedName>
        <fullName evidence="2">Uncharacterized protein</fullName>
    </submittedName>
</protein>
<keyword evidence="1" id="KW-0732">Signal</keyword>
<comment type="caution">
    <text evidence="2">The sequence shown here is derived from an EMBL/GenBank/DDBJ whole genome shotgun (WGS) entry which is preliminary data.</text>
</comment>
<dbReference type="GeneID" id="87901056"/>
<dbReference type="RefSeq" id="XP_062729028.1">
    <property type="nucleotide sequence ID" value="XM_062881574.1"/>
</dbReference>
<dbReference type="EMBL" id="JAFFGZ010000008">
    <property type="protein sequence ID" value="KAK4640052.1"/>
    <property type="molecule type" value="Genomic_DNA"/>
</dbReference>
<evidence type="ECO:0000313" key="2">
    <source>
        <dbReference type="EMBL" id="KAK4640052.1"/>
    </source>
</evidence>
<name>A0ABR0F9T3_9PEZI</name>
<feature type="chain" id="PRO_5045239817" evidence="1">
    <location>
        <begin position="21"/>
        <end position="79"/>
    </location>
</feature>
<reference evidence="2 3" key="1">
    <citation type="journal article" date="2023" name="bioRxiv">
        <title>High-quality genome assemblies of four members of thePodospora anserinaspecies complex.</title>
        <authorList>
            <person name="Ament-Velasquez S.L."/>
            <person name="Vogan A.A."/>
            <person name="Wallerman O."/>
            <person name="Hartmann F."/>
            <person name="Gautier V."/>
            <person name="Silar P."/>
            <person name="Giraud T."/>
            <person name="Johannesson H."/>
        </authorList>
    </citation>
    <scope>NUCLEOTIDE SEQUENCE [LARGE SCALE GENOMIC DNA]</scope>
    <source>
        <strain evidence="2 3">CBS 112042</strain>
    </source>
</reference>
<accession>A0ABR0F9T3</accession>
<organism evidence="2 3">
    <name type="scientific">Podospora bellae-mahoneyi</name>
    <dbReference type="NCBI Taxonomy" id="2093777"/>
    <lineage>
        <taxon>Eukaryota</taxon>
        <taxon>Fungi</taxon>
        <taxon>Dikarya</taxon>
        <taxon>Ascomycota</taxon>
        <taxon>Pezizomycotina</taxon>
        <taxon>Sordariomycetes</taxon>
        <taxon>Sordariomycetidae</taxon>
        <taxon>Sordariales</taxon>
        <taxon>Podosporaceae</taxon>
        <taxon>Podospora</taxon>
    </lineage>
</organism>
<sequence length="79" mass="8818">MLLSLLFKVMAISLIHGVSSSGHQLHHFPSSPSKPPKMGMALSQLRRQVPYCHHSPLPGLLALLLHHSHLSRRQAQPQF</sequence>
<gene>
    <name evidence="2" type="ORF">QC761_611730</name>
</gene>
<proteinExistence type="predicted"/>
<evidence type="ECO:0000256" key="1">
    <source>
        <dbReference type="SAM" id="SignalP"/>
    </source>
</evidence>
<dbReference type="Proteomes" id="UP001322138">
    <property type="component" value="Unassembled WGS sequence"/>
</dbReference>
<evidence type="ECO:0000313" key="3">
    <source>
        <dbReference type="Proteomes" id="UP001322138"/>
    </source>
</evidence>